<evidence type="ECO:0000256" key="3">
    <source>
        <dbReference type="ARBA" id="ARBA00022764"/>
    </source>
</evidence>
<evidence type="ECO:0000259" key="5">
    <source>
        <dbReference type="Pfam" id="PF07940"/>
    </source>
</evidence>
<evidence type="ECO:0000313" key="7">
    <source>
        <dbReference type="EMBL" id="MFC4346747.1"/>
    </source>
</evidence>
<feature type="domain" description="Heparin-sulfate lyase N-terminal" evidence="6">
    <location>
        <begin position="102"/>
        <end position="233"/>
    </location>
</feature>
<name>A0ABV8U6C2_9PROT</name>
<dbReference type="Gene3D" id="1.50.10.100">
    <property type="entry name" value="Chondroitin AC/alginate lyase"/>
    <property type="match status" value="1"/>
</dbReference>
<feature type="domain" description="Heparinase II/III-like C-terminal" evidence="5">
    <location>
        <begin position="261"/>
        <end position="469"/>
    </location>
</feature>
<keyword evidence="2" id="KW-0732">Signal</keyword>
<protein>
    <submittedName>
        <fullName evidence="7">Heparinase II/III family protein</fullName>
    </submittedName>
</protein>
<dbReference type="Pfam" id="PF16889">
    <property type="entry name" value="Hepar_II_III_N"/>
    <property type="match status" value="1"/>
</dbReference>
<keyword evidence="3" id="KW-0574">Periplasm</keyword>
<dbReference type="InterPro" id="IPR031680">
    <property type="entry name" value="Hepar_II_III_N"/>
</dbReference>
<proteinExistence type="predicted"/>
<dbReference type="Pfam" id="PF07940">
    <property type="entry name" value="Hepar_II_III_C"/>
    <property type="match status" value="1"/>
</dbReference>
<organism evidence="7 8">
    <name type="scientific">Kordiimonas lipolytica</name>
    <dbReference type="NCBI Taxonomy" id="1662421"/>
    <lineage>
        <taxon>Bacteria</taxon>
        <taxon>Pseudomonadati</taxon>
        <taxon>Pseudomonadota</taxon>
        <taxon>Alphaproteobacteria</taxon>
        <taxon>Kordiimonadales</taxon>
        <taxon>Kordiimonadaceae</taxon>
        <taxon>Kordiimonas</taxon>
    </lineage>
</organism>
<reference evidence="8" key="1">
    <citation type="journal article" date="2019" name="Int. J. Syst. Evol. Microbiol.">
        <title>The Global Catalogue of Microorganisms (GCM) 10K type strain sequencing project: providing services to taxonomists for standard genome sequencing and annotation.</title>
        <authorList>
            <consortium name="The Broad Institute Genomics Platform"/>
            <consortium name="The Broad Institute Genome Sequencing Center for Infectious Disease"/>
            <person name="Wu L."/>
            <person name="Ma J."/>
        </authorList>
    </citation>
    <scope>NUCLEOTIDE SEQUENCE [LARGE SCALE GENOMIC DNA]</scope>
    <source>
        <strain evidence="8">CGMCC 1.15304</strain>
    </source>
</reference>
<dbReference type="EMBL" id="JBHSCR010000001">
    <property type="protein sequence ID" value="MFC4346747.1"/>
    <property type="molecule type" value="Genomic_DNA"/>
</dbReference>
<keyword evidence="8" id="KW-1185">Reference proteome</keyword>
<dbReference type="RefSeq" id="WP_197421109.1">
    <property type="nucleotide sequence ID" value="NZ_JBHSCR010000001.1"/>
</dbReference>
<dbReference type="InterPro" id="IPR012480">
    <property type="entry name" value="Hepar_II_III_C"/>
</dbReference>
<comment type="subcellular location">
    <subcellularLocation>
        <location evidence="1">Periplasm</location>
    </subcellularLocation>
</comment>
<evidence type="ECO:0000256" key="1">
    <source>
        <dbReference type="ARBA" id="ARBA00004418"/>
    </source>
</evidence>
<evidence type="ECO:0000256" key="2">
    <source>
        <dbReference type="ARBA" id="ARBA00022729"/>
    </source>
</evidence>
<accession>A0ABV8U6C2</accession>
<dbReference type="Proteomes" id="UP001595776">
    <property type="component" value="Unassembled WGS sequence"/>
</dbReference>
<sequence>MTGPRVFRFLNEKGSLDAHGWDNPAKAKLWRYNQHYFDDLNAEGADSRGAWHQALITDWIAANPPGQGSGWEPYPTSLRIVNWIKWALAGNTLNEAAQHSLAVQTRWLMRRLEWHLLGNHLFSNAKALIFAGFYFDGPEAANWRKQAMAILFRELPEQILPDGGHFELSPMYHALAVEDLADIVNLMTAYGSRLSAAEQALARGCAARLPGMLRWLNIMSHPDGKISFFNDAAFGVAPENDCLHAYAARLGISVAPLAPGLTYLVDSGFARMARGSIVVLCDVGRIGPDYLPGHAHADTLSFELSLGTERVIVNSGTSEYGTSAERLRQRGTSAHSTVQVGNEDSSEVWSGFRVAQRARVYAVEANETREALILAARHDGYTRLPRGPHHSRSWQLTDTTLRVVDRLEPAAKGVARYYLPNGVIAEATSSDAGTLRLASGRVLRWYAAGATANVEDSTWHPRFGLSLPSQCLSLAFTGDLTFDLTFDPDFA</sequence>
<gene>
    <name evidence="7" type="ORF">ACFO5Q_02665</name>
</gene>
<dbReference type="SUPFAM" id="SSF48230">
    <property type="entry name" value="Chondroitin AC/alginate lyase"/>
    <property type="match status" value="1"/>
</dbReference>
<dbReference type="Gene3D" id="2.70.98.70">
    <property type="match status" value="1"/>
</dbReference>
<dbReference type="PANTHER" id="PTHR39210:SF1">
    <property type="entry name" value="HEPARIN-SULFATE LYASE"/>
    <property type="match status" value="1"/>
</dbReference>
<comment type="caution">
    <text evidence="7">The sequence shown here is derived from an EMBL/GenBank/DDBJ whole genome shotgun (WGS) entry which is preliminary data.</text>
</comment>
<evidence type="ECO:0000313" key="8">
    <source>
        <dbReference type="Proteomes" id="UP001595776"/>
    </source>
</evidence>
<dbReference type="PANTHER" id="PTHR39210">
    <property type="entry name" value="HEPARIN-SULFATE LYASE"/>
    <property type="match status" value="1"/>
</dbReference>
<evidence type="ECO:0000259" key="6">
    <source>
        <dbReference type="Pfam" id="PF16889"/>
    </source>
</evidence>
<evidence type="ECO:0000256" key="4">
    <source>
        <dbReference type="ARBA" id="ARBA00023239"/>
    </source>
</evidence>
<keyword evidence="4" id="KW-0456">Lyase</keyword>
<dbReference type="InterPro" id="IPR008929">
    <property type="entry name" value="Chondroitin_lyas"/>
</dbReference>